<evidence type="ECO:0000256" key="4">
    <source>
        <dbReference type="SAM" id="MobiDB-lite"/>
    </source>
</evidence>
<dbReference type="AlphaFoldDB" id="A0AAV7F112"/>
<dbReference type="GO" id="GO:0008270">
    <property type="term" value="F:zinc ion binding"/>
    <property type="evidence" value="ECO:0007669"/>
    <property type="project" value="UniProtKB-KW"/>
</dbReference>
<organism evidence="6 7">
    <name type="scientific">Aristolochia fimbriata</name>
    <name type="common">White veined hardy Dutchman's pipe vine</name>
    <dbReference type="NCBI Taxonomy" id="158543"/>
    <lineage>
        <taxon>Eukaryota</taxon>
        <taxon>Viridiplantae</taxon>
        <taxon>Streptophyta</taxon>
        <taxon>Embryophyta</taxon>
        <taxon>Tracheophyta</taxon>
        <taxon>Spermatophyta</taxon>
        <taxon>Magnoliopsida</taxon>
        <taxon>Magnoliidae</taxon>
        <taxon>Piperales</taxon>
        <taxon>Aristolochiaceae</taxon>
        <taxon>Aristolochia</taxon>
    </lineage>
</organism>
<evidence type="ECO:0000313" key="7">
    <source>
        <dbReference type="Proteomes" id="UP000825729"/>
    </source>
</evidence>
<reference evidence="6 7" key="1">
    <citation type="submission" date="2021-07" db="EMBL/GenBank/DDBJ databases">
        <title>The Aristolochia fimbriata genome: insights into angiosperm evolution, floral development and chemical biosynthesis.</title>
        <authorList>
            <person name="Jiao Y."/>
        </authorList>
    </citation>
    <scope>NUCLEOTIDE SEQUENCE [LARGE SCALE GENOMIC DNA]</scope>
    <source>
        <strain evidence="6">IBCAS-2021</strain>
        <tissue evidence="6">Leaf</tissue>
    </source>
</reference>
<evidence type="ECO:0000259" key="5">
    <source>
        <dbReference type="PROSITE" id="PS51805"/>
    </source>
</evidence>
<feature type="domain" description="PHD-type" evidence="5">
    <location>
        <begin position="56"/>
        <end position="161"/>
    </location>
</feature>
<dbReference type="InterPro" id="IPR050701">
    <property type="entry name" value="Histone_Mod_Regulator"/>
</dbReference>
<protein>
    <recommendedName>
        <fullName evidence="5">PHD-type domain-containing protein</fullName>
    </recommendedName>
</protein>
<accession>A0AAV7F112</accession>
<proteinExistence type="predicted"/>
<evidence type="ECO:0000256" key="3">
    <source>
        <dbReference type="ARBA" id="ARBA00022833"/>
    </source>
</evidence>
<dbReference type="GO" id="GO:0006357">
    <property type="term" value="P:regulation of transcription by RNA polymerase II"/>
    <property type="evidence" value="ECO:0007669"/>
    <property type="project" value="TreeGrafter"/>
</dbReference>
<feature type="compositionally biased region" description="Acidic residues" evidence="4">
    <location>
        <begin position="271"/>
        <end position="283"/>
    </location>
</feature>
<sequence>MLSICLPLHPVVKASGYAHSSVTDVKLHVHQECYGARSVRNFTSWVCRACEVPDVKRECCLCPVKGGALKPTDIDSLWVHVTCAWFQPEVSFSSDEKMEPAVGILRIPSESFGKVCVICNQVHGACTQCYRCSTSYHVELYCLQKNGKQITKMISYCSFHRAPNPDTVLVIQTPLGVFSAKSMLQKEKRTGSRLISSKGAVDAEASNLQTHPERIEVAEASNLQTHPERIEVAEASNLQTHLEEPESETESSSAARCRVFKREINKQKREEEEEEEEGEIKES</sequence>
<dbReference type="InterPro" id="IPR034732">
    <property type="entry name" value="EPHD"/>
</dbReference>
<dbReference type="PANTHER" id="PTHR13793">
    <property type="entry name" value="PHD FINGER PROTEINS"/>
    <property type="match status" value="1"/>
</dbReference>
<feature type="region of interest" description="Disordered" evidence="4">
    <location>
        <begin position="238"/>
        <end position="258"/>
    </location>
</feature>
<dbReference type="FunFam" id="3.30.40.10:FF:000464">
    <property type="entry name" value="Histone-lysine N-methyltransferase"/>
    <property type="match status" value="1"/>
</dbReference>
<keyword evidence="1" id="KW-0479">Metal-binding</keyword>
<dbReference type="Pfam" id="PF13832">
    <property type="entry name" value="zf-HC5HC2H_2"/>
    <property type="match status" value="1"/>
</dbReference>
<feature type="region of interest" description="Disordered" evidence="4">
    <location>
        <begin position="264"/>
        <end position="283"/>
    </location>
</feature>
<dbReference type="PROSITE" id="PS51805">
    <property type="entry name" value="EPHD"/>
    <property type="match status" value="1"/>
</dbReference>
<dbReference type="InterPro" id="IPR013083">
    <property type="entry name" value="Znf_RING/FYVE/PHD"/>
</dbReference>
<feature type="region of interest" description="Disordered" evidence="4">
    <location>
        <begin position="189"/>
        <end position="213"/>
    </location>
</feature>
<dbReference type="EMBL" id="JAINDJ010000003">
    <property type="protein sequence ID" value="KAG9453627.1"/>
    <property type="molecule type" value="Genomic_DNA"/>
</dbReference>
<gene>
    <name evidence="6" type="ORF">H6P81_006531</name>
</gene>
<dbReference type="Gene3D" id="3.30.40.10">
    <property type="entry name" value="Zinc/RING finger domain, C3HC4 (zinc finger)"/>
    <property type="match status" value="1"/>
</dbReference>
<evidence type="ECO:0000313" key="6">
    <source>
        <dbReference type="EMBL" id="KAG9453627.1"/>
    </source>
</evidence>
<evidence type="ECO:0000256" key="1">
    <source>
        <dbReference type="ARBA" id="ARBA00022723"/>
    </source>
</evidence>
<comment type="caution">
    <text evidence="6">The sequence shown here is derived from an EMBL/GenBank/DDBJ whole genome shotgun (WGS) entry which is preliminary data.</text>
</comment>
<evidence type="ECO:0000256" key="2">
    <source>
        <dbReference type="ARBA" id="ARBA00022771"/>
    </source>
</evidence>
<keyword evidence="7" id="KW-1185">Reference proteome</keyword>
<dbReference type="PANTHER" id="PTHR13793:SF132">
    <property type="entry name" value="HISTONE-LYSINE N-METHYLTRANSFERASE ATX5"/>
    <property type="match status" value="1"/>
</dbReference>
<name>A0AAV7F112_ARIFI</name>
<dbReference type="Proteomes" id="UP000825729">
    <property type="component" value="Unassembled WGS sequence"/>
</dbReference>
<keyword evidence="2" id="KW-0863">Zinc-finger</keyword>
<keyword evidence="3" id="KW-0862">Zinc</keyword>